<dbReference type="Gene3D" id="3.40.50.10490">
    <property type="entry name" value="Glucose-6-phosphate isomerase like protein, domain 1"/>
    <property type="match status" value="2"/>
</dbReference>
<reference evidence="3" key="2">
    <citation type="submission" date="2020-09" db="EMBL/GenBank/DDBJ databases">
        <authorList>
            <person name="Sun Q."/>
            <person name="Zhou Y."/>
        </authorList>
    </citation>
    <scope>NUCLEOTIDE SEQUENCE</scope>
    <source>
        <strain evidence="3">CGMCC 1.15371</strain>
    </source>
</reference>
<dbReference type="SUPFAM" id="SSF53697">
    <property type="entry name" value="SIS domain"/>
    <property type="match status" value="1"/>
</dbReference>
<dbReference type="CDD" id="cd05008">
    <property type="entry name" value="SIS_GlmS_GlmD_1"/>
    <property type="match status" value="1"/>
</dbReference>
<accession>A0A8J2VIY4</accession>
<dbReference type="GO" id="GO:0016853">
    <property type="term" value="F:isomerase activity"/>
    <property type="evidence" value="ECO:0007669"/>
    <property type="project" value="UniProtKB-KW"/>
</dbReference>
<evidence type="ECO:0000256" key="1">
    <source>
        <dbReference type="ARBA" id="ARBA00022737"/>
    </source>
</evidence>
<dbReference type="GO" id="GO:0004360">
    <property type="term" value="F:glutamine-fructose-6-phosphate transaminase (isomerizing) activity"/>
    <property type="evidence" value="ECO:0007669"/>
    <property type="project" value="TreeGrafter"/>
</dbReference>
<dbReference type="PROSITE" id="PS51464">
    <property type="entry name" value="SIS"/>
    <property type="match status" value="1"/>
</dbReference>
<organism evidence="3 4">
    <name type="scientific">Pullulanibacillus camelliae</name>
    <dbReference type="NCBI Taxonomy" id="1707096"/>
    <lineage>
        <taxon>Bacteria</taxon>
        <taxon>Bacillati</taxon>
        <taxon>Bacillota</taxon>
        <taxon>Bacilli</taxon>
        <taxon>Bacillales</taxon>
        <taxon>Sporolactobacillaceae</taxon>
        <taxon>Pullulanibacillus</taxon>
    </lineage>
</organism>
<gene>
    <name evidence="3" type="ORF">GCM10011391_00400</name>
</gene>
<name>A0A8J2VIY4_9BACL</name>
<protein>
    <submittedName>
        <fullName evidence="3">Phosphosugar isomerase</fullName>
    </submittedName>
</protein>
<keyword evidence="3" id="KW-0413">Isomerase</keyword>
<dbReference type="CDD" id="cd05009">
    <property type="entry name" value="SIS_GlmS_GlmD_2"/>
    <property type="match status" value="1"/>
</dbReference>
<evidence type="ECO:0000313" key="3">
    <source>
        <dbReference type="EMBL" id="GGE25955.1"/>
    </source>
</evidence>
<dbReference type="InterPro" id="IPR001347">
    <property type="entry name" value="SIS_dom"/>
</dbReference>
<reference evidence="3" key="1">
    <citation type="journal article" date="2014" name="Int. J. Syst. Evol. Microbiol.">
        <title>Complete genome sequence of Corynebacterium casei LMG S-19264T (=DSM 44701T), isolated from a smear-ripened cheese.</title>
        <authorList>
            <consortium name="US DOE Joint Genome Institute (JGI-PGF)"/>
            <person name="Walter F."/>
            <person name="Albersmeier A."/>
            <person name="Kalinowski J."/>
            <person name="Ruckert C."/>
        </authorList>
    </citation>
    <scope>NUCLEOTIDE SEQUENCE</scope>
    <source>
        <strain evidence="3">CGMCC 1.15371</strain>
    </source>
</reference>
<dbReference type="InterPro" id="IPR046348">
    <property type="entry name" value="SIS_dom_sf"/>
</dbReference>
<dbReference type="AlphaFoldDB" id="A0A8J2VIY4"/>
<dbReference type="Pfam" id="PF01380">
    <property type="entry name" value="SIS"/>
    <property type="match status" value="1"/>
</dbReference>
<dbReference type="GO" id="GO:0006487">
    <property type="term" value="P:protein N-linked glycosylation"/>
    <property type="evidence" value="ECO:0007669"/>
    <property type="project" value="TreeGrafter"/>
</dbReference>
<keyword evidence="1" id="KW-0677">Repeat</keyword>
<keyword evidence="4" id="KW-1185">Reference proteome</keyword>
<evidence type="ECO:0000259" key="2">
    <source>
        <dbReference type="PROSITE" id="PS51464"/>
    </source>
</evidence>
<comment type="caution">
    <text evidence="3">The sequence shown here is derived from an EMBL/GenBank/DDBJ whole genome shotgun (WGS) entry which is preliminary data.</text>
</comment>
<dbReference type="PANTHER" id="PTHR10937:SF17">
    <property type="entry name" value="GLUCOSAMINE-FRUCTOSE-6-PHOSPHATE AMINOTRANSFERASE"/>
    <property type="match status" value="1"/>
</dbReference>
<dbReference type="InterPro" id="IPR035466">
    <property type="entry name" value="GlmS/AgaS_SIS"/>
</dbReference>
<proteinExistence type="predicted"/>
<dbReference type="GO" id="GO:0006002">
    <property type="term" value="P:fructose 6-phosphate metabolic process"/>
    <property type="evidence" value="ECO:0007669"/>
    <property type="project" value="TreeGrafter"/>
</dbReference>
<dbReference type="Proteomes" id="UP000628775">
    <property type="component" value="Unassembled WGS sequence"/>
</dbReference>
<dbReference type="PANTHER" id="PTHR10937">
    <property type="entry name" value="GLUCOSAMINE--FRUCTOSE-6-PHOSPHATE AMINOTRANSFERASE, ISOMERIZING"/>
    <property type="match status" value="1"/>
</dbReference>
<dbReference type="EMBL" id="BMIR01000001">
    <property type="protein sequence ID" value="GGE25955.1"/>
    <property type="molecule type" value="Genomic_DNA"/>
</dbReference>
<dbReference type="InterPro" id="IPR035490">
    <property type="entry name" value="GlmS/FrlB_SIS"/>
</dbReference>
<evidence type="ECO:0000313" key="4">
    <source>
        <dbReference type="Proteomes" id="UP000628775"/>
    </source>
</evidence>
<feature type="domain" description="SIS" evidence="2">
    <location>
        <begin position="24"/>
        <end position="166"/>
    </location>
</feature>
<sequence>MKIEDYVKETPKKMKEILQGADELFSEVRQQKFSKIIVTGSGTSYHSGIQSLKLMQHFLDIEVTILYPFQIDQETFPADSSDILLIGISQGGSSYSTYKAMKIAKEAGCRIASMAGTENALIDEISDYVLTVNCGEEKVGAKTKGFYATKLNLTLFTLQLARESGKLSLNEYLEEVKAIEKYINHFPFIYEQSINWVSTNKTEFASAKDIRVIGTKDIYGDTLESALKLLETMRIPVTGYEFEEFVHGIYNAIKEDSTIIILDTGEEARVKTLVTVLSEWTKNIYIIGKNTADKPQNLKADFLNHPFYRTYEYILPIQLICALVPPLNGIDPGTPKDTSFHQKLASKKI</sequence>
<dbReference type="GO" id="GO:0097367">
    <property type="term" value="F:carbohydrate derivative binding"/>
    <property type="evidence" value="ECO:0007669"/>
    <property type="project" value="InterPro"/>
</dbReference>
<dbReference type="GO" id="GO:0006047">
    <property type="term" value="P:UDP-N-acetylglucosamine metabolic process"/>
    <property type="evidence" value="ECO:0007669"/>
    <property type="project" value="TreeGrafter"/>
</dbReference>
<dbReference type="RefSeq" id="WP_188687677.1">
    <property type="nucleotide sequence ID" value="NZ_BMIR01000001.1"/>
</dbReference>